<keyword evidence="3" id="KW-1185">Reference proteome</keyword>
<protein>
    <submittedName>
        <fullName evidence="2">Uncharacterized protein</fullName>
    </submittedName>
</protein>
<gene>
    <name evidence="2" type="ORF">BJX66DRAFT_142083</name>
</gene>
<reference evidence="2 3" key="1">
    <citation type="submission" date="2024-07" db="EMBL/GenBank/DDBJ databases">
        <title>Section-level genome sequencing and comparative genomics of Aspergillus sections Usti and Cavernicolus.</title>
        <authorList>
            <consortium name="Lawrence Berkeley National Laboratory"/>
            <person name="Nybo J.L."/>
            <person name="Vesth T.C."/>
            <person name="Theobald S."/>
            <person name="Frisvad J.C."/>
            <person name="Larsen T.O."/>
            <person name="Kjaerboelling I."/>
            <person name="Rothschild-Mancinelli K."/>
            <person name="Lyhne E.K."/>
            <person name="Kogle M.E."/>
            <person name="Barry K."/>
            <person name="Clum A."/>
            <person name="Na H."/>
            <person name="Ledsgaard L."/>
            <person name="Lin J."/>
            <person name="Lipzen A."/>
            <person name="Kuo A."/>
            <person name="Riley R."/>
            <person name="Mondo S."/>
            <person name="Labutti K."/>
            <person name="Haridas S."/>
            <person name="Pangalinan J."/>
            <person name="Salamov A.A."/>
            <person name="Simmons B.A."/>
            <person name="Magnuson J.K."/>
            <person name="Chen J."/>
            <person name="Drula E."/>
            <person name="Henrissat B."/>
            <person name="Wiebenga A."/>
            <person name="Lubbers R.J."/>
            <person name="Gomes A.C."/>
            <person name="Makela M.R."/>
            <person name="Stajich J."/>
            <person name="Grigoriev I.V."/>
            <person name="Mortensen U.H."/>
            <person name="De Vries R.P."/>
            <person name="Baker S.E."/>
            <person name="Andersen M.R."/>
        </authorList>
    </citation>
    <scope>NUCLEOTIDE SEQUENCE [LARGE SCALE GENOMIC DNA]</scope>
    <source>
        <strain evidence="2 3">CBS 209.92</strain>
    </source>
</reference>
<feature type="compositionally biased region" description="Polar residues" evidence="1">
    <location>
        <begin position="1"/>
        <end position="11"/>
    </location>
</feature>
<dbReference type="Proteomes" id="UP001610563">
    <property type="component" value="Unassembled WGS sequence"/>
</dbReference>
<proteinExistence type="predicted"/>
<accession>A0ABR4GAT8</accession>
<dbReference type="EMBL" id="JBFTWV010000028">
    <property type="protein sequence ID" value="KAL2796145.1"/>
    <property type="molecule type" value="Genomic_DNA"/>
</dbReference>
<evidence type="ECO:0000256" key="1">
    <source>
        <dbReference type="SAM" id="MobiDB-lite"/>
    </source>
</evidence>
<name>A0ABR4GAT8_9EURO</name>
<evidence type="ECO:0000313" key="2">
    <source>
        <dbReference type="EMBL" id="KAL2796145.1"/>
    </source>
</evidence>
<comment type="caution">
    <text evidence="2">The sequence shown here is derived from an EMBL/GenBank/DDBJ whole genome shotgun (WGS) entry which is preliminary data.</text>
</comment>
<feature type="region of interest" description="Disordered" evidence="1">
    <location>
        <begin position="1"/>
        <end position="23"/>
    </location>
</feature>
<evidence type="ECO:0000313" key="3">
    <source>
        <dbReference type="Proteomes" id="UP001610563"/>
    </source>
</evidence>
<organism evidence="2 3">
    <name type="scientific">Aspergillus keveii</name>
    <dbReference type="NCBI Taxonomy" id="714993"/>
    <lineage>
        <taxon>Eukaryota</taxon>
        <taxon>Fungi</taxon>
        <taxon>Dikarya</taxon>
        <taxon>Ascomycota</taxon>
        <taxon>Pezizomycotina</taxon>
        <taxon>Eurotiomycetes</taxon>
        <taxon>Eurotiomycetidae</taxon>
        <taxon>Eurotiales</taxon>
        <taxon>Aspergillaceae</taxon>
        <taxon>Aspergillus</taxon>
        <taxon>Aspergillus subgen. Nidulantes</taxon>
    </lineage>
</organism>
<sequence>MKLSSGDQNSMLDPRSAIHAPHPDTREWFLGLEQYTEWKDRDQGLLRIKGNLA</sequence>